<feature type="binding site" evidence="6">
    <location>
        <position position="166"/>
    </location>
    <ligand>
        <name>Zn(2+)</name>
        <dbReference type="ChEBI" id="CHEBI:29105"/>
    </ligand>
</feature>
<dbReference type="EC" id="4.2.1.1" evidence="2 7"/>
<evidence type="ECO:0000256" key="7">
    <source>
        <dbReference type="RuleBase" id="RU003956"/>
    </source>
</evidence>
<feature type="binding site" evidence="6">
    <location>
        <position position="112"/>
    </location>
    <ligand>
        <name>Zn(2+)</name>
        <dbReference type="ChEBI" id="CHEBI:29105"/>
    </ligand>
</feature>
<comment type="cofactor">
    <cofactor evidence="6">
        <name>Zn(2+)</name>
        <dbReference type="ChEBI" id="CHEBI:29105"/>
    </cofactor>
    <text evidence="6">Binds 1 zinc ion per subunit.</text>
</comment>
<dbReference type="PROSITE" id="PS00704">
    <property type="entry name" value="PROK_CO2_ANHYDRASE_1"/>
    <property type="match status" value="1"/>
</dbReference>
<evidence type="ECO:0000256" key="6">
    <source>
        <dbReference type="PIRSR" id="PIRSR601765-1"/>
    </source>
</evidence>
<dbReference type="Pfam" id="PF00484">
    <property type="entry name" value="Pro_CA"/>
    <property type="match status" value="1"/>
</dbReference>
<evidence type="ECO:0000313" key="10">
    <source>
        <dbReference type="Proteomes" id="UP000244128"/>
    </source>
</evidence>
<dbReference type="Gene3D" id="3.40.1050.10">
    <property type="entry name" value="Carbonic anhydrase"/>
    <property type="match status" value="1"/>
</dbReference>
<keyword evidence="4 7" id="KW-0456">Lyase</keyword>
<keyword evidence="3 6" id="KW-0862">Zinc</keyword>
<sequence>MCHICDKKNEYLQHDSRKRSFLKLAAASALGLGISGASIASVEETKVPLPSATKIPPQPENVLTPDQALERLMAGSKRHASGQSTVSLDIHTSQDALVKGQNPYAAILGCADSRVGPEQCFDEAHGDLFVARVAGNYITVDFLATLEYAVAVLHTPLIMVLGHESCGAVGAAIDAIDKNKQFPGHIQTMATALLPAVRAARSMPGMLYENAVKMNVALTVTELKNSTPILSQSVKERKIRIVGGIYRLSTGMVELVA</sequence>
<dbReference type="PANTHER" id="PTHR11002:SF79">
    <property type="entry name" value="CARBONIC ANHYDRASE 2"/>
    <property type="match status" value="1"/>
</dbReference>
<dbReference type="GO" id="GO:0004089">
    <property type="term" value="F:carbonate dehydratase activity"/>
    <property type="evidence" value="ECO:0007669"/>
    <property type="project" value="UniProtKB-UniRule"/>
</dbReference>
<keyword evidence="6" id="KW-0479">Metal-binding</keyword>
<evidence type="ECO:0000256" key="1">
    <source>
        <dbReference type="ARBA" id="ARBA00006217"/>
    </source>
</evidence>
<dbReference type="AlphaFoldDB" id="A0A2T5HZ75"/>
<dbReference type="SUPFAM" id="SSF53056">
    <property type="entry name" value="beta-carbonic anhydrase, cab"/>
    <property type="match status" value="1"/>
</dbReference>
<evidence type="ECO:0000256" key="8">
    <source>
        <dbReference type="SAM" id="Phobius"/>
    </source>
</evidence>
<evidence type="ECO:0000256" key="4">
    <source>
        <dbReference type="ARBA" id="ARBA00023239"/>
    </source>
</evidence>
<comment type="catalytic activity">
    <reaction evidence="5 7">
        <text>hydrogencarbonate + H(+) = CO2 + H2O</text>
        <dbReference type="Rhea" id="RHEA:10748"/>
        <dbReference type="ChEBI" id="CHEBI:15377"/>
        <dbReference type="ChEBI" id="CHEBI:15378"/>
        <dbReference type="ChEBI" id="CHEBI:16526"/>
        <dbReference type="ChEBI" id="CHEBI:17544"/>
        <dbReference type="EC" id="4.2.1.1"/>
    </reaction>
</comment>
<dbReference type="GO" id="GO:0008270">
    <property type="term" value="F:zinc ion binding"/>
    <property type="evidence" value="ECO:0007669"/>
    <property type="project" value="UniProtKB-UniRule"/>
</dbReference>
<evidence type="ECO:0000256" key="5">
    <source>
        <dbReference type="ARBA" id="ARBA00048348"/>
    </source>
</evidence>
<gene>
    <name evidence="9" type="ORF">C8R26_11333</name>
</gene>
<organism evidence="9 10">
    <name type="scientific">Nitrosomonas oligotropha</name>
    <dbReference type="NCBI Taxonomy" id="42354"/>
    <lineage>
        <taxon>Bacteria</taxon>
        <taxon>Pseudomonadati</taxon>
        <taxon>Pseudomonadota</taxon>
        <taxon>Betaproteobacteria</taxon>
        <taxon>Nitrosomonadales</taxon>
        <taxon>Nitrosomonadaceae</taxon>
        <taxon>Nitrosomonas</taxon>
    </lineage>
</organism>
<feature type="transmembrane region" description="Helical" evidence="8">
    <location>
        <begin position="21"/>
        <end position="42"/>
    </location>
</feature>
<dbReference type="GO" id="GO:0015976">
    <property type="term" value="P:carbon utilization"/>
    <property type="evidence" value="ECO:0007669"/>
    <property type="project" value="InterPro"/>
</dbReference>
<evidence type="ECO:0000313" key="9">
    <source>
        <dbReference type="EMBL" id="PTQ76788.1"/>
    </source>
</evidence>
<feature type="binding site" evidence="6">
    <location>
        <position position="110"/>
    </location>
    <ligand>
        <name>Zn(2+)</name>
        <dbReference type="ChEBI" id="CHEBI:29105"/>
    </ligand>
</feature>
<name>A0A2T5HZ75_9PROT</name>
<feature type="binding site" evidence="6">
    <location>
        <position position="163"/>
    </location>
    <ligand>
        <name>Zn(2+)</name>
        <dbReference type="ChEBI" id="CHEBI:29105"/>
    </ligand>
</feature>
<proteinExistence type="inferred from homology"/>
<comment type="similarity">
    <text evidence="1 7">Belongs to the beta-class carbonic anhydrase family.</text>
</comment>
<dbReference type="CDD" id="cd03378">
    <property type="entry name" value="beta_CA_cladeC"/>
    <property type="match status" value="1"/>
</dbReference>
<dbReference type="InterPro" id="IPR001765">
    <property type="entry name" value="Carbonic_anhydrase"/>
</dbReference>
<dbReference type="PANTHER" id="PTHR11002">
    <property type="entry name" value="CARBONIC ANHYDRASE"/>
    <property type="match status" value="1"/>
</dbReference>
<dbReference type="EMBL" id="QAOI01000013">
    <property type="protein sequence ID" value="PTQ76788.1"/>
    <property type="molecule type" value="Genomic_DNA"/>
</dbReference>
<keyword evidence="8" id="KW-0472">Membrane</keyword>
<keyword evidence="8" id="KW-1133">Transmembrane helix</keyword>
<evidence type="ECO:0000256" key="2">
    <source>
        <dbReference type="ARBA" id="ARBA00012925"/>
    </source>
</evidence>
<accession>A0A2T5HZ75</accession>
<dbReference type="InterPro" id="IPR036874">
    <property type="entry name" value="Carbonic_anhydrase_sf"/>
</dbReference>
<keyword evidence="8" id="KW-0812">Transmembrane</keyword>
<reference evidence="9 10" key="1">
    <citation type="submission" date="2018-04" db="EMBL/GenBank/DDBJ databases">
        <title>Active sludge and wastewater microbial communities from Klosterneuburg, Austria.</title>
        <authorList>
            <person name="Wagner M."/>
        </authorList>
    </citation>
    <scope>NUCLEOTIDE SEQUENCE [LARGE SCALE GENOMIC DNA]</scope>
    <source>
        <strain evidence="9 10">Nm49</strain>
    </source>
</reference>
<comment type="function">
    <text evidence="7">Reversible hydration of carbon dioxide.</text>
</comment>
<dbReference type="InterPro" id="IPR015892">
    <property type="entry name" value="Carbonic_anhydrase_CS"/>
</dbReference>
<dbReference type="Proteomes" id="UP000244128">
    <property type="component" value="Unassembled WGS sequence"/>
</dbReference>
<comment type="caution">
    <text evidence="9">The sequence shown here is derived from an EMBL/GenBank/DDBJ whole genome shotgun (WGS) entry which is preliminary data.</text>
</comment>
<evidence type="ECO:0000256" key="3">
    <source>
        <dbReference type="ARBA" id="ARBA00022833"/>
    </source>
</evidence>
<dbReference type="PROSITE" id="PS00705">
    <property type="entry name" value="PROK_CO2_ANHYDRASE_2"/>
    <property type="match status" value="1"/>
</dbReference>
<protein>
    <recommendedName>
        <fullName evidence="2 7">Carbonic anhydrase</fullName>
        <ecNumber evidence="2 7">4.2.1.1</ecNumber>
    </recommendedName>
    <alternativeName>
        <fullName evidence="7">Carbonate dehydratase</fullName>
    </alternativeName>
</protein>
<dbReference type="SMART" id="SM00947">
    <property type="entry name" value="Pro_CA"/>
    <property type="match status" value="1"/>
</dbReference>